<accession>A0ABR1MFA1</accession>
<proteinExistence type="predicted"/>
<organism evidence="2 3">
    <name type="scientific">Phyllosticta citricarpa</name>
    <dbReference type="NCBI Taxonomy" id="55181"/>
    <lineage>
        <taxon>Eukaryota</taxon>
        <taxon>Fungi</taxon>
        <taxon>Dikarya</taxon>
        <taxon>Ascomycota</taxon>
        <taxon>Pezizomycotina</taxon>
        <taxon>Dothideomycetes</taxon>
        <taxon>Dothideomycetes incertae sedis</taxon>
        <taxon>Botryosphaeriales</taxon>
        <taxon>Phyllostictaceae</taxon>
        <taxon>Phyllosticta</taxon>
    </lineage>
</organism>
<dbReference type="EMBL" id="JBBPDW010000012">
    <property type="protein sequence ID" value="KAK7547740.1"/>
    <property type="molecule type" value="Genomic_DNA"/>
</dbReference>
<gene>
    <name evidence="2" type="ORF">IWX46DRAFT_640198</name>
</gene>
<evidence type="ECO:0000313" key="2">
    <source>
        <dbReference type="EMBL" id="KAK7547740.1"/>
    </source>
</evidence>
<feature type="compositionally biased region" description="Polar residues" evidence="1">
    <location>
        <begin position="276"/>
        <end position="291"/>
    </location>
</feature>
<sequence>MSPGSSPIPPGLLGQALHFSSSSSERLWRPRTFNTNYVCAAENYSPRAFAACCDGPVTNSVVPVEAKAAVSPGGVCAAYCYVDEMRMMAPNARNPRGYSDYYVCLVEMSGEGGRSGLKSVHGEWTVPVKNGERDSTENDDAGATHRDQHKQHHQSNTSPVPVPFDLDSDTGELIFPSSYAGEEDELRKRSTSTDETIAPDADSSGTNIKHKVEDPGDIKLDPKLADPDDAAQNNQTIAPDRPLPTTSTSLANSTTTATPTIETGFTTAPGPTTGGVSNTSTLPTQTGTETEAPNAGQPTSTSAAAATAGRLKDNKGAWGAGKWGCLVAVLVGGWAVVW</sequence>
<dbReference type="Proteomes" id="UP001365128">
    <property type="component" value="Unassembled WGS sequence"/>
</dbReference>
<keyword evidence="3" id="KW-1185">Reference proteome</keyword>
<evidence type="ECO:0000256" key="1">
    <source>
        <dbReference type="SAM" id="MobiDB-lite"/>
    </source>
</evidence>
<reference evidence="2 3" key="1">
    <citation type="submission" date="2024-04" db="EMBL/GenBank/DDBJ databases">
        <title>Phyllosticta paracitricarpa is synonymous to the EU quarantine fungus P. citricarpa based on phylogenomic analyses.</title>
        <authorList>
            <consortium name="Lawrence Berkeley National Laboratory"/>
            <person name="Van Ingen-Buijs V.A."/>
            <person name="Van Westerhoven A.C."/>
            <person name="Haridas S."/>
            <person name="Skiadas P."/>
            <person name="Martin F."/>
            <person name="Groenewald J.Z."/>
            <person name="Crous P.W."/>
            <person name="Seidl M.F."/>
        </authorList>
    </citation>
    <scope>NUCLEOTIDE SEQUENCE [LARGE SCALE GENOMIC DNA]</scope>
    <source>
        <strain evidence="2 3">CBS 122670</strain>
    </source>
</reference>
<name>A0ABR1MFA1_9PEZI</name>
<feature type="compositionally biased region" description="Low complexity" evidence="1">
    <location>
        <begin position="244"/>
        <end position="275"/>
    </location>
</feature>
<feature type="compositionally biased region" description="Basic and acidic residues" evidence="1">
    <location>
        <begin position="210"/>
        <end position="226"/>
    </location>
</feature>
<feature type="region of interest" description="Disordered" evidence="1">
    <location>
        <begin position="114"/>
        <end position="307"/>
    </location>
</feature>
<feature type="compositionally biased region" description="Basic and acidic residues" evidence="1">
    <location>
        <begin position="130"/>
        <end position="146"/>
    </location>
</feature>
<comment type="caution">
    <text evidence="2">The sequence shown here is derived from an EMBL/GenBank/DDBJ whole genome shotgun (WGS) entry which is preliminary data.</text>
</comment>
<evidence type="ECO:0000313" key="3">
    <source>
        <dbReference type="Proteomes" id="UP001365128"/>
    </source>
</evidence>
<protein>
    <submittedName>
        <fullName evidence="2">Uncharacterized protein</fullName>
    </submittedName>
</protein>